<evidence type="ECO:0000256" key="1">
    <source>
        <dbReference type="SAM" id="SignalP"/>
    </source>
</evidence>
<proteinExistence type="predicted"/>
<feature type="signal peptide" evidence="1">
    <location>
        <begin position="1"/>
        <end position="24"/>
    </location>
</feature>
<comment type="caution">
    <text evidence="2">The sequence shown here is derived from an EMBL/GenBank/DDBJ whole genome shotgun (WGS) entry which is preliminary data.</text>
</comment>
<organism evidence="2 3">
    <name type="scientific">Fusarium beomiforme</name>
    <dbReference type="NCBI Taxonomy" id="44412"/>
    <lineage>
        <taxon>Eukaryota</taxon>
        <taxon>Fungi</taxon>
        <taxon>Dikarya</taxon>
        <taxon>Ascomycota</taxon>
        <taxon>Pezizomycotina</taxon>
        <taxon>Sordariomycetes</taxon>
        <taxon>Hypocreomycetidae</taxon>
        <taxon>Hypocreales</taxon>
        <taxon>Nectriaceae</taxon>
        <taxon>Fusarium</taxon>
        <taxon>Fusarium burgessii species complex</taxon>
    </lineage>
</organism>
<evidence type="ECO:0000313" key="3">
    <source>
        <dbReference type="Proteomes" id="UP000730481"/>
    </source>
</evidence>
<feature type="chain" id="PRO_5040391376" description="Ig-like domain-containing protein" evidence="1">
    <location>
        <begin position="25"/>
        <end position="159"/>
    </location>
</feature>
<sequence>MLTARTLTLIFISGLLNSAGGCASQVFWRSRVIPHLRQSLSLLLFVSSVAETTAVESTATVSASEIISGSEALITCESAGTSAEASTTEIGTTTTVATCVATNILENPNFDSSADGSPWTINGQTFMRNSFPRSPSNHIFAAEVGNWPIQQIISNLDLT</sequence>
<keyword evidence="3" id="KW-1185">Reference proteome</keyword>
<dbReference type="OrthoDB" id="10639584at2759"/>
<dbReference type="EMBL" id="PVQB02000367">
    <property type="protein sequence ID" value="KAF4338098.1"/>
    <property type="molecule type" value="Genomic_DNA"/>
</dbReference>
<reference evidence="2" key="2">
    <citation type="submission" date="2020-02" db="EMBL/GenBank/DDBJ databases">
        <title>Identification and distribution of gene clusters putatively required for synthesis of sphingolipid metabolism inhibitors in phylogenetically diverse species of the filamentous fungus Fusarium.</title>
        <authorList>
            <person name="Kim H.-S."/>
            <person name="Busman M."/>
            <person name="Brown D.W."/>
            <person name="Divon H."/>
            <person name="Uhlig S."/>
            <person name="Proctor R.H."/>
        </authorList>
    </citation>
    <scope>NUCLEOTIDE SEQUENCE</scope>
    <source>
        <strain evidence="2">NRRL 25174</strain>
    </source>
</reference>
<reference evidence="2" key="1">
    <citation type="journal article" date="2017" name="Mycologia">
        <title>Fusarium algeriense, sp. nov., a novel toxigenic crown rot pathogen of durum wheat from Algeria is nested in the Fusarium burgessii species complex.</title>
        <authorList>
            <person name="Laraba I."/>
            <person name="Keddad A."/>
            <person name="Boureghda H."/>
            <person name="Abdallah N."/>
            <person name="Vaughan M.M."/>
            <person name="Proctor R.H."/>
            <person name="Busman M."/>
            <person name="O'Donnell K."/>
        </authorList>
    </citation>
    <scope>NUCLEOTIDE SEQUENCE</scope>
    <source>
        <strain evidence="2">NRRL 25174</strain>
    </source>
</reference>
<dbReference type="Proteomes" id="UP000730481">
    <property type="component" value="Unassembled WGS sequence"/>
</dbReference>
<dbReference type="AlphaFoldDB" id="A0A9P5DXM1"/>
<accession>A0A9P5DXM1</accession>
<gene>
    <name evidence="2" type="ORF">FBEOM_7997</name>
</gene>
<name>A0A9P5DXM1_9HYPO</name>
<protein>
    <recommendedName>
        <fullName evidence="4">Ig-like domain-containing protein</fullName>
    </recommendedName>
</protein>
<evidence type="ECO:0000313" key="2">
    <source>
        <dbReference type="EMBL" id="KAF4338098.1"/>
    </source>
</evidence>
<keyword evidence="1" id="KW-0732">Signal</keyword>
<dbReference type="PROSITE" id="PS51257">
    <property type="entry name" value="PROKAR_LIPOPROTEIN"/>
    <property type="match status" value="1"/>
</dbReference>
<evidence type="ECO:0008006" key="4">
    <source>
        <dbReference type="Google" id="ProtNLM"/>
    </source>
</evidence>